<organism evidence="2 3">
    <name type="scientific">Rubus argutus</name>
    <name type="common">Southern blackberry</name>
    <dbReference type="NCBI Taxonomy" id="59490"/>
    <lineage>
        <taxon>Eukaryota</taxon>
        <taxon>Viridiplantae</taxon>
        <taxon>Streptophyta</taxon>
        <taxon>Embryophyta</taxon>
        <taxon>Tracheophyta</taxon>
        <taxon>Spermatophyta</taxon>
        <taxon>Magnoliopsida</taxon>
        <taxon>eudicotyledons</taxon>
        <taxon>Gunneridae</taxon>
        <taxon>Pentapetalae</taxon>
        <taxon>rosids</taxon>
        <taxon>fabids</taxon>
        <taxon>Rosales</taxon>
        <taxon>Rosaceae</taxon>
        <taxon>Rosoideae</taxon>
        <taxon>Rosoideae incertae sedis</taxon>
        <taxon>Rubus</taxon>
    </lineage>
</organism>
<evidence type="ECO:0000313" key="3">
    <source>
        <dbReference type="Proteomes" id="UP001457282"/>
    </source>
</evidence>
<dbReference type="PANTHER" id="PTHR35459">
    <property type="entry name" value="T1N6.14 PROTEIN"/>
    <property type="match status" value="1"/>
</dbReference>
<comment type="caution">
    <text evidence="2">The sequence shown here is derived from an EMBL/GenBank/DDBJ whole genome shotgun (WGS) entry which is preliminary data.</text>
</comment>
<dbReference type="AlphaFoldDB" id="A0AAW1VQ88"/>
<protein>
    <submittedName>
        <fullName evidence="2">Uncharacterized protein</fullName>
    </submittedName>
</protein>
<accession>A0AAW1VQ88</accession>
<name>A0AAW1VQ88_RUBAR</name>
<sequence>MEEAKLVQSATTQIPNPPSSVEAPPSLPPKTKKRPLDCDAHISNSTSFKIRAVLREIRPHVLEVLRTPDFQKCKAANEIQEQVKLLMDLYKQMTAETLSAPRCNDVPEGQLLSGANLQDTRVSATLSELKFPSGISGEKQQAEDGQIKGAYVVGGSAFGWNFITFSSMEPVYHGMTKEAFRAQAAKLTTV</sequence>
<feature type="region of interest" description="Disordered" evidence="1">
    <location>
        <begin position="1"/>
        <end position="38"/>
    </location>
</feature>
<keyword evidence="3" id="KW-1185">Reference proteome</keyword>
<dbReference type="EMBL" id="JBEDUW010000007">
    <property type="protein sequence ID" value="KAK9910453.1"/>
    <property type="molecule type" value="Genomic_DNA"/>
</dbReference>
<dbReference type="PANTHER" id="PTHR35459:SF2">
    <property type="entry name" value="T1N6.14 PROTEIN"/>
    <property type="match status" value="1"/>
</dbReference>
<proteinExistence type="predicted"/>
<evidence type="ECO:0000313" key="2">
    <source>
        <dbReference type="EMBL" id="KAK9910453.1"/>
    </source>
</evidence>
<reference evidence="2 3" key="1">
    <citation type="journal article" date="2023" name="G3 (Bethesda)">
        <title>A chromosome-length genome assembly and annotation of blackberry (Rubus argutus, cv. 'Hillquist').</title>
        <authorList>
            <person name="Bruna T."/>
            <person name="Aryal R."/>
            <person name="Dudchenko O."/>
            <person name="Sargent D.J."/>
            <person name="Mead D."/>
            <person name="Buti M."/>
            <person name="Cavallini A."/>
            <person name="Hytonen T."/>
            <person name="Andres J."/>
            <person name="Pham M."/>
            <person name="Weisz D."/>
            <person name="Mascagni F."/>
            <person name="Usai G."/>
            <person name="Natali L."/>
            <person name="Bassil N."/>
            <person name="Fernandez G.E."/>
            <person name="Lomsadze A."/>
            <person name="Armour M."/>
            <person name="Olukolu B."/>
            <person name="Poorten T."/>
            <person name="Britton C."/>
            <person name="Davik J."/>
            <person name="Ashrafi H."/>
            <person name="Aiden E.L."/>
            <person name="Borodovsky M."/>
            <person name="Worthington M."/>
        </authorList>
    </citation>
    <scope>NUCLEOTIDE SEQUENCE [LARGE SCALE GENOMIC DNA]</scope>
    <source>
        <strain evidence="2">PI 553951</strain>
    </source>
</reference>
<dbReference type="Proteomes" id="UP001457282">
    <property type="component" value="Unassembled WGS sequence"/>
</dbReference>
<gene>
    <name evidence="2" type="ORF">M0R45_034414</name>
</gene>
<evidence type="ECO:0000256" key="1">
    <source>
        <dbReference type="SAM" id="MobiDB-lite"/>
    </source>
</evidence>